<organism evidence="1 2">
    <name type="scientific">Negativicoccus succinicivorans DORA_17_25</name>
    <dbReference type="NCBI Taxonomy" id="1403945"/>
    <lineage>
        <taxon>Bacteria</taxon>
        <taxon>Bacillati</taxon>
        <taxon>Bacillota</taxon>
        <taxon>Negativicutes</taxon>
        <taxon>Veillonellales</taxon>
        <taxon>Veillonellaceae</taxon>
        <taxon>Negativicoccus</taxon>
    </lineage>
</organism>
<gene>
    <name evidence="1" type="ORF">Q612_NSC00298G0003</name>
</gene>
<evidence type="ECO:0000313" key="1">
    <source>
        <dbReference type="EMBL" id="ETI86497.1"/>
    </source>
</evidence>
<protein>
    <submittedName>
        <fullName evidence="1">Uncharacterized protein</fullName>
    </submittedName>
</protein>
<proteinExistence type="predicted"/>
<dbReference type="EMBL" id="AZMC01000298">
    <property type="protein sequence ID" value="ETI86497.1"/>
    <property type="molecule type" value="Genomic_DNA"/>
</dbReference>
<dbReference type="Proteomes" id="UP000018840">
    <property type="component" value="Unassembled WGS sequence"/>
</dbReference>
<sequence length="84" mass="9555">MEVFEALPENILPQRFDLSHIAGRVHGAATETPTEDLFRNMFIKKRLPRKESFLDDTFYLSHGKPLAFAEIIPPSAKSMAVVLR</sequence>
<dbReference type="AlphaFoldDB" id="W1TY20"/>
<evidence type="ECO:0000313" key="2">
    <source>
        <dbReference type="Proteomes" id="UP000018840"/>
    </source>
</evidence>
<name>W1TY20_9FIRM</name>
<accession>W1TY20</accession>
<comment type="caution">
    <text evidence="1">The sequence shown here is derived from an EMBL/GenBank/DDBJ whole genome shotgun (WGS) entry which is preliminary data.</text>
</comment>
<dbReference type="RefSeq" id="WP_024048516.1">
    <property type="nucleotide sequence ID" value="NZ_AZMC01000298.1"/>
</dbReference>
<reference evidence="1 2" key="1">
    <citation type="submission" date="2013-12" db="EMBL/GenBank/DDBJ databases">
        <title>A Varibaculum cambriense genome reconstructed from a premature infant gut community with otherwise low bacterial novelty that shifts toward anaerobic metabolism during the third week of life.</title>
        <authorList>
            <person name="Brown C.T."/>
            <person name="Sharon I."/>
            <person name="Thomas B.C."/>
            <person name="Castelle C.J."/>
            <person name="Morowitz M.J."/>
            <person name="Banfield J.F."/>
        </authorList>
    </citation>
    <scope>NUCLEOTIDE SEQUENCE [LARGE SCALE GENOMIC DNA]</scope>
    <source>
        <strain evidence="2">DORA_17_25</strain>
    </source>
</reference>